<protein>
    <submittedName>
        <fullName evidence="1">Uncharacterized protein</fullName>
    </submittedName>
</protein>
<evidence type="ECO:0000313" key="2">
    <source>
        <dbReference type="Proteomes" id="UP000540909"/>
    </source>
</evidence>
<accession>A0A7W6R7R5</accession>
<name>A0A7W6R7R5_9HYPH</name>
<reference evidence="1 2" key="1">
    <citation type="submission" date="2020-08" db="EMBL/GenBank/DDBJ databases">
        <title>Genomic Encyclopedia of Type Strains, Phase IV (KMG-V): Genome sequencing to study the core and pangenomes of soil and plant-associated prokaryotes.</title>
        <authorList>
            <person name="Whitman W."/>
        </authorList>
    </citation>
    <scope>NUCLEOTIDE SEQUENCE [LARGE SCALE GENOMIC DNA]</scope>
    <source>
        <strain evidence="1 2">SEMIA 4089</strain>
    </source>
</reference>
<gene>
    <name evidence="1" type="ORF">GGD57_005041</name>
</gene>
<dbReference type="EMBL" id="JACIFY010000022">
    <property type="protein sequence ID" value="MBB4238429.1"/>
    <property type="molecule type" value="Genomic_DNA"/>
</dbReference>
<evidence type="ECO:0000313" key="1">
    <source>
        <dbReference type="EMBL" id="MBB4238429.1"/>
    </source>
</evidence>
<sequence>MLASIGTQDGRDTVAAEQYRQRDAKFADDLAPPGFQQGFARAQFFDGTHASLVILLAVFSQTLGAGRSLEQAHPQSVFETRNGLADCRRCEGETVGRSFKAPSFDGFDKNFYPVKSIAHPKPFSDVMMRLRNFRK</sequence>
<dbReference type="Proteomes" id="UP000540909">
    <property type="component" value="Unassembled WGS sequence"/>
</dbReference>
<proteinExistence type="predicted"/>
<dbReference type="AlphaFoldDB" id="A0A7W6R7R5"/>
<comment type="caution">
    <text evidence="1">The sequence shown here is derived from an EMBL/GenBank/DDBJ whole genome shotgun (WGS) entry which is preliminary data.</text>
</comment>
<organism evidence="1 2">
    <name type="scientific">Rhizobium esperanzae</name>
    <dbReference type="NCBI Taxonomy" id="1967781"/>
    <lineage>
        <taxon>Bacteria</taxon>
        <taxon>Pseudomonadati</taxon>
        <taxon>Pseudomonadota</taxon>
        <taxon>Alphaproteobacteria</taxon>
        <taxon>Hyphomicrobiales</taxon>
        <taxon>Rhizobiaceae</taxon>
        <taxon>Rhizobium/Agrobacterium group</taxon>
        <taxon>Rhizobium</taxon>
    </lineage>
</organism>